<keyword evidence="1" id="KW-0812">Transmembrane</keyword>
<accession>A0ABS5JYT6</accession>
<comment type="caution">
    <text evidence="2">The sequence shown here is derived from an EMBL/GenBank/DDBJ whole genome shotgun (WGS) entry which is preliminary data.</text>
</comment>
<keyword evidence="1" id="KW-1133">Transmembrane helix</keyword>
<dbReference type="EMBL" id="JAGUCO010000018">
    <property type="protein sequence ID" value="MBS2100075.1"/>
    <property type="molecule type" value="Genomic_DNA"/>
</dbReference>
<dbReference type="RefSeq" id="WP_212217317.1">
    <property type="nucleotide sequence ID" value="NZ_JAGUCO010000018.1"/>
</dbReference>
<proteinExistence type="predicted"/>
<reference evidence="2 3" key="1">
    <citation type="journal article" date="2015" name="Int. J. Syst. Evol. Microbiol.">
        <title>Carboxylicivirga linearis sp. nov., isolated from a sea cucumber culture pond.</title>
        <authorList>
            <person name="Wang F.Q."/>
            <person name="Zhou Y.X."/>
            <person name="Lin X.Z."/>
            <person name="Chen G.J."/>
            <person name="Du Z.J."/>
        </authorList>
    </citation>
    <scope>NUCLEOTIDE SEQUENCE [LARGE SCALE GENOMIC DNA]</scope>
    <source>
        <strain evidence="2 3">FB218</strain>
    </source>
</reference>
<keyword evidence="3" id="KW-1185">Reference proteome</keyword>
<keyword evidence="1" id="KW-0472">Membrane</keyword>
<organism evidence="2 3">
    <name type="scientific">Carboxylicivirga linearis</name>
    <dbReference type="NCBI Taxonomy" id="1628157"/>
    <lineage>
        <taxon>Bacteria</taxon>
        <taxon>Pseudomonadati</taxon>
        <taxon>Bacteroidota</taxon>
        <taxon>Bacteroidia</taxon>
        <taxon>Marinilabiliales</taxon>
        <taxon>Marinilabiliaceae</taxon>
        <taxon>Carboxylicivirga</taxon>
    </lineage>
</organism>
<gene>
    <name evidence="2" type="ORF">KEM10_17440</name>
</gene>
<name>A0ABS5JYT6_9BACT</name>
<evidence type="ECO:0000313" key="2">
    <source>
        <dbReference type="EMBL" id="MBS2100075.1"/>
    </source>
</evidence>
<feature type="transmembrane region" description="Helical" evidence="1">
    <location>
        <begin position="50"/>
        <end position="71"/>
    </location>
</feature>
<evidence type="ECO:0000256" key="1">
    <source>
        <dbReference type="SAM" id="Phobius"/>
    </source>
</evidence>
<protein>
    <submittedName>
        <fullName evidence="2">Uncharacterized protein</fullName>
    </submittedName>
</protein>
<evidence type="ECO:0000313" key="3">
    <source>
        <dbReference type="Proteomes" id="UP000708576"/>
    </source>
</evidence>
<dbReference type="Proteomes" id="UP000708576">
    <property type="component" value="Unassembled WGS sequence"/>
</dbReference>
<sequence length="114" mass="13029">MKDNNKHSNRIDSIINTPLVDSNMRISVDFVDQVMNKVEKITPSNPYLKYMVNIAASLAFLMLVGNLFLVMQQINTSAQNQVIDEWTSVYENSDESSWSVYYDIELLASSDKTK</sequence>